<reference evidence="9" key="3">
    <citation type="submission" date="2019-06" db="EMBL/GenBank/DDBJ databases">
        <authorList>
            <person name="Le Quere A."/>
            <person name="Colella S."/>
        </authorList>
    </citation>
    <scope>NUCLEOTIDE SEQUENCE</scope>
    <source>
        <strain evidence="9">EmedicaeMD41</strain>
    </source>
</reference>
<organism evidence="9">
    <name type="scientific">Sinorhizobium medicae</name>
    <dbReference type="NCBI Taxonomy" id="110321"/>
    <lineage>
        <taxon>Bacteria</taxon>
        <taxon>Pseudomonadati</taxon>
        <taxon>Pseudomonadota</taxon>
        <taxon>Alphaproteobacteria</taxon>
        <taxon>Hyphomicrobiales</taxon>
        <taxon>Rhizobiaceae</taxon>
        <taxon>Sinorhizobium/Ensifer group</taxon>
        <taxon>Sinorhizobium</taxon>
    </lineage>
</organism>
<evidence type="ECO:0000313" key="10">
    <source>
        <dbReference type="Proteomes" id="UP001190825"/>
    </source>
</evidence>
<evidence type="ECO:0000313" key="8">
    <source>
        <dbReference type="EMBL" id="PLU01401.1"/>
    </source>
</evidence>
<dbReference type="PANTHER" id="PTHR34001:SF3">
    <property type="entry name" value="BLL7405 PROTEIN"/>
    <property type="match status" value="1"/>
</dbReference>
<evidence type="ECO:0000256" key="5">
    <source>
        <dbReference type="ARBA" id="ARBA00038306"/>
    </source>
</evidence>
<evidence type="ECO:0000256" key="3">
    <source>
        <dbReference type="ARBA" id="ARBA00023136"/>
    </source>
</evidence>
<name>A0A508X4K8_9HYPH</name>
<evidence type="ECO:0000313" key="9">
    <source>
        <dbReference type="EMBL" id="VTZ64709.1"/>
    </source>
</evidence>
<feature type="signal peptide" evidence="6">
    <location>
        <begin position="1"/>
        <end position="20"/>
    </location>
</feature>
<keyword evidence="2 6" id="KW-0732">Signal</keyword>
<evidence type="ECO:0000256" key="6">
    <source>
        <dbReference type="SAM" id="SignalP"/>
    </source>
</evidence>
<protein>
    <submittedName>
        <fullName evidence="9">Porin</fullName>
    </submittedName>
</protein>
<keyword evidence="3" id="KW-0472">Membrane</keyword>
<evidence type="ECO:0000256" key="1">
    <source>
        <dbReference type="ARBA" id="ARBA00004442"/>
    </source>
</evidence>
<dbReference type="EMBL" id="CABFNB010000139">
    <property type="protein sequence ID" value="VTZ64709.1"/>
    <property type="molecule type" value="Genomic_DNA"/>
</dbReference>
<dbReference type="NCBIfam" id="TIGR01414">
    <property type="entry name" value="autotrans_barl"/>
    <property type="match status" value="1"/>
</dbReference>
<evidence type="ECO:0000256" key="4">
    <source>
        <dbReference type="ARBA" id="ARBA00023237"/>
    </source>
</evidence>
<sequence length="225" mass="23902">MKRYFLSAAFLAGALSPVVAADLAPVESPPAISAPAAFDWNGFYLGGNVGGGRADVDWTYQPFGETAHHDGKGFLGGVQAGYNWQIDGFVIGAEADFLGSSIDGDTPCPNPAYSCTSDTKWLSTVRARAGYSFDNLLVYATGGLGIGRFEIKTDDGAGTSGSTIRNDTGWVAGAGVEYGFSPNWSIKAEYMHHDFGERTYTVDGGNPVDADFRFDTGKIGVNYRF</sequence>
<feature type="chain" id="PRO_5021409333" evidence="6">
    <location>
        <begin position="21"/>
        <end position="225"/>
    </location>
</feature>
<dbReference type="SUPFAM" id="SSF56925">
    <property type="entry name" value="OMPA-like"/>
    <property type="match status" value="1"/>
</dbReference>
<dbReference type="OMA" id="GTVGYNW"/>
<reference evidence="8 10" key="2">
    <citation type="journal article" date="2018" name="FEMS Microbiol. Ecol.">
        <title>Co-invading symbiotic mutualists of Medicago polymorpha retain high ancestral diversity and contain diverse accessory genomes.</title>
        <authorList>
            <person name="Porter S.S."/>
            <person name="Faber-Hammond J.J."/>
            <person name="Friesen M.L."/>
        </authorList>
    </citation>
    <scope>NUCLEOTIDE SEQUENCE [LARGE SCALE GENOMIC DNA]</scope>
    <source>
        <strain evidence="8 10">Str16</strain>
    </source>
</reference>
<dbReference type="Gene3D" id="2.40.160.20">
    <property type="match status" value="1"/>
</dbReference>
<keyword evidence="4" id="KW-0998">Cell outer membrane</keyword>
<keyword evidence="10" id="KW-1185">Reference proteome</keyword>
<dbReference type="InterPro" id="IPR051692">
    <property type="entry name" value="OMP-like"/>
</dbReference>
<dbReference type="PANTHER" id="PTHR34001">
    <property type="entry name" value="BLL7405 PROTEIN"/>
    <property type="match status" value="1"/>
</dbReference>
<evidence type="ECO:0000256" key="2">
    <source>
        <dbReference type="ARBA" id="ARBA00022729"/>
    </source>
</evidence>
<dbReference type="GO" id="GO:0009279">
    <property type="term" value="C:cell outer membrane"/>
    <property type="evidence" value="ECO:0007669"/>
    <property type="project" value="UniProtKB-SubCell"/>
</dbReference>
<dbReference type="InterPro" id="IPR027385">
    <property type="entry name" value="Beta-barrel_OMP"/>
</dbReference>
<proteinExistence type="inferred from homology"/>
<dbReference type="Pfam" id="PF13505">
    <property type="entry name" value="OMP_b-brl"/>
    <property type="match status" value="1"/>
</dbReference>
<comment type="subcellular location">
    <subcellularLocation>
        <location evidence="1">Cell outer membrane</location>
    </subcellularLocation>
</comment>
<dbReference type="Proteomes" id="UP000507954">
    <property type="component" value="Unassembled WGS sequence"/>
</dbReference>
<dbReference type="AlphaFoldDB" id="A0A508X4K8"/>
<dbReference type="InterPro" id="IPR006315">
    <property type="entry name" value="OM_autotransptr_brl_dom"/>
</dbReference>
<feature type="domain" description="Outer membrane protein beta-barrel" evidence="7">
    <location>
        <begin position="32"/>
        <end position="225"/>
    </location>
</feature>
<dbReference type="RefSeq" id="WP_011974623.1">
    <property type="nucleotide sequence ID" value="NZ_ATYC01000022.1"/>
</dbReference>
<comment type="similarity">
    <text evidence="5">Belongs to the Omp25/RopB family.</text>
</comment>
<dbReference type="EMBL" id="NBUC01000093">
    <property type="protein sequence ID" value="PLU01401.1"/>
    <property type="molecule type" value="Genomic_DNA"/>
</dbReference>
<dbReference type="Proteomes" id="UP001190825">
    <property type="component" value="Unassembled WGS sequence"/>
</dbReference>
<accession>A0A508X4K8</accession>
<evidence type="ECO:0000259" key="7">
    <source>
        <dbReference type="Pfam" id="PF13505"/>
    </source>
</evidence>
<reference evidence="8" key="1">
    <citation type="submission" date="2017-04" db="EMBL/GenBank/DDBJ databases">
        <authorList>
            <person name="Porter S."/>
            <person name="Friesen M.L."/>
            <person name="Faber-Hammond J."/>
        </authorList>
    </citation>
    <scope>NUCLEOTIDE SEQUENCE</scope>
    <source>
        <strain evidence="8">Str16</strain>
    </source>
</reference>
<gene>
    <name evidence="8" type="ORF">BMJ33_18550</name>
    <name evidence="9" type="ORF">EMEDMD4_70012</name>
</gene>
<dbReference type="InterPro" id="IPR011250">
    <property type="entry name" value="OMP/PagP_B-barrel"/>
</dbReference>